<keyword evidence="2" id="KW-1185">Reference proteome</keyword>
<protein>
    <submittedName>
        <fullName evidence="1">Uncharacterized protein</fullName>
    </submittedName>
</protein>
<sequence>MAKSCACSNNSAAIMPDGLLLFQDHRDHGACLHSRSTTTTRPRDPQRVTFDRDVDTVQELVENDSIRRTTLIEYFTAN</sequence>
<name>A0ACC0VR66_9STRA</name>
<reference evidence="1 2" key="1">
    <citation type="journal article" date="2022" name="bioRxiv">
        <title>The genome of the oomycete Peronosclerospora sorghi, a cosmopolitan pathogen of maize and sorghum, is inflated with dispersed pseudogenes.</title>
        <authorList>
            <person name="Fletcher K."/>
            <person name="Martin F."/>
            <person name="Isakeit T."/>
            <person name="Cavanaugh K."/>
            <person name="Magill C."/>
            <person name="Michelmore R."/>
        </authorList>
    </citation>
    <scope>NUCLEOTIDE SEQUENCE [LARGE SCALE GENOMIC DNA]</scope>
    <source>
        <strain evidence="1">P6</strain>
    </source>
</reference>
<gene>
    <name evidence="1" type="ORF">PsorP6_003021</name>
</gene>
<evidence type="ECO:0000313" key="2">
    <source>
        <dbReference type="Proteomes" id="UP001163321"/>
    </source>
</evidence>
<organism evidence="1 2">
    <name type="scientific">Peronosclerospora sorghi</name>
    <dbReference type="NCBI Taxonomy" id="230839"/>
    <lineage>
        <taxon>Eukaryota</taxon>
        <taxon>Sar</taxon>
        <taxon>Stramenopiles</taxon>
        <taxon>Oomycota</taxon>
        <taxon>Peronosporomycetes</taxon>
        <taxon>Peronosporales</taxon>
        <taxon>Peronosporaceae</taxon>
        <taxon>Peronosclerospora</taxon>
    </lineage>
</organism>
<dbReference type="Proteomes" id="UP001163321">
    <property type="component" value="Chromosome 8"/>
</dbReference>
<accession>A0ACC0VR66</accession>
<proteinExistence type="predicted"/>
<evidence type="ECO:0000313" key="1">
    <source>
        <dbReference type="EMBL" id="KAI9908792.1"/>
    </source>
</evidence>
<dbReference type="EMBL" id="CM047587">
    <property type="protein sequence ID" value="KAI9908792.1"/>
    <property type="molecule type" value="Genomic_DNA"/>
</dbReference>
<comment type="caution">
    <text evidence="1">The sequence shown here is derived from an EMBL/GenBank/DDBJ whole genome shotgun (WGS) entry which is preliminary data.</text>
</comment>